<proteinExistence type="predicted"/>
<sequence>MTASEAVRFLNHATYGATTDDIKLVQRIGMDAWIYQQLKKKQCKHYNPATVADTLAERKHIRDEIWWTSAIVCDDQLRQRVALALSEILVVSDNNGTLARHQEGLESYYDTLITHSLGNFRDLLKAVSLHPTMGSYLNMRGNEKADPINNIRPDENYARELMQLFTIGLVNLNMDGTPVTTKTGATTPTYSQTDISELARVLTGWTWKGIDTKEKWDALKKRARPDIKQDYTSPMVALAVYHDAENKTLLGKNIQRNLSPEADLDRALDILFTHPNTAPFISKQLIQRLVKSNPSPAYVRRVASVFHNNGSGV</sequence>
<dbReference type="Proteomes" id="UP000192491">
    <property type="component" value="Unassembled WGS sequence"/>
</dbReference>
<feature type="non-terminal residue" evidence="1">
    <location>
        <position position="313"/>
    </location>
</feature>
<evidence type="ECO:0008006" key="3">
    <source>
        <dbReference type="Google" id="ProtNLM"/>
    </source>
</evidence>
<reference evidence="1 2" key="1">
    <citation type="submission" date="2017-01" db="EMBL/GenBank/DDBJ databases">
        <title>Novel large sulfur bacteria in the metagenomes of groundwater-fed chemosynthetic microbial mats in the Lake Huron basin.</title>
        <authorList>
            <person name="Sharrar A.M."/>
            <person name="Flood B.E."/>
            <person name="Bailey J.V."/>
            <person name="Jones D.S."/>
            <person name="Biddanda B."/>
            <person name="Ruberg S.A."/>
            <person name="Marcus D.N."/>
            <person name="Dick G.J."/>
        </authorList>
    </citation>
    <scope>NUCLEOTIDE SEQUENCE [LARGE SCALE GENOMIC DNA]</scope>
    <source>
        <strain evidence="1">A8</strain>
    </source>
</reference>
<comment type="caution">
    <text evidence="1">The sequence shown here is derived from an EMBL/GenBank/DDBJ whole genome shotgun (WGS) entry which is preliminary data.</text>
</comment>
<evidence type="ECO:0000313" key="1">
    <source>
        <dbReference type="EMBL" id="OQX01352.1"/>
    </source>
</evidence>
<dbReference type="EMBL" id="MTEJ01000585">
    <property type="protein sequence ID" value="OQX01352.1"/>
    <property type="molecule type" value="Genomic_DNA"/>
</dbReference>
<accession>A0A1Y1QAQ5</accession>
<gene>
    <name evidence="1" type="ORF">BWK73_46365</name>
</gene>
<protein>
    <recommendedName>
        <fullName evidence="3">DUF1800 domain-containing protein</fullName>
    </recommendedName>
</protein>
<dbReference type="AlphaFoldDB" id="A0A1Y1QAQ5"/>
<evidence type="ECO:0000313" key="2">
    <source>
        <dbReference type="Proteomes" id="UP000192491"/>
    </source>
</evidence>
<organism evidence="1 2">
    <name type="scientific">Thiothrix lacustris</name>
    <dbReference type="NCBI Taxonomy" id="525917"/>
    <lineage>
        <taxon>Bacteria</taxon>
        <taxon>Pseudomonadati</taxon>
        <taxon>Pseudomonadota</taxon>
        <taxon>Gammaproteobacteria</taxon>
        <taxon>Thiotrichales</taxon>
        <taxon>Thiotrichaceae</taxon>
        <taxon>Thiothrix</taxon>
    </lineage>
</organism>
<name>A0A1Y1QAQ5_9GAMM</name>
<dbReference type="InterPro" id="IPR014917">
    <property type="entry name" value="DUF1800"/>
</dbReference>
<dbReference type="Pfam" id="PF08811">
    <property type="entry name" value="DUF1800"/>
    <property type="match status" value="1"/>
</dbReference>